<feature type="region of interest" description="Disordered" evidence="1">
    <location>
        <begin position="200"/>
        <end position="223"/>
    </location>
</feature>
<dbReference type="InParanoid" id="A0A1Z5JMP5"/>
<sequence length="295" mass="32168">MMIARALLSFLTLAGVEAATRIAVLEFGAGGSVHQSTSKNVDTTVAGVASFWGALHGDRRKLQHSGMPLVPDLFKKSDSGVVIGLSGSGVDLDLMPYVSSLVSEQRENVIGHLEVEGEQLNPLLSKVEGWETIDILSAADYAQAQGEKAGLSGFKVTVDTVAAKGVDKQMKAVLSNLKSMADESGRTIVVHLVVEEEASTARPRRQSRRLQEDNQNQNANGNDQYSGYYGYGYYDQNNNWVSTYKSMFQIQYFNVVLWTSIGLVIVLFFTISLMMNMPLEPDTLLFGESARVASD</sequence>
<dbReference type="Proteomes" id="UP000198406">
    <property type="component" value="Unassembled WGS sequence"/>
</dbReference>
<evidence type="ECO:0000256" key="3">
    <source>
        <dbReference type="SAM" id="SignalP"/>
    </source>
</evidence>
<feature type="compositionally biased region" description="Low complexity" evidence="1">
    <location>
        <begin position="213"/>
        <end position="223"/>
    </location>
</feature>
<keyword evidence="5" id="KW-1185">Reference proteome</keyword>
<keyword evidence="3" id="KW-0732">Signal</keyword>
<keyword evidence="2" id="KW-0472">Membrane</keyword>
<accession>A0A1Z5JMP5</accession>
<dbReference type="EMBL" id="BDSP01000087">
    <property type="protein sequence ID" value="GAX15058.1"/>
    <property type="molecule type" value="Genomic_DNA"/>
</dbReference>
<organism evidence="4 5">
    <name type="scientific">Fistulifera solaris</name>
    <name type="common">Oleaginous diatom</name>
    <dbReference type="NCBI Taxonomy" id="1519565"/>
    <lineage>
        <taxon>Eukaryota</taxon>
        <taxon>Sar</taxon>
        <taxon>Stramenopiles</taxon>
        <taxon>Ochrophyta</taxon>
        <taxon>Bacillariophyta</taxon>
        <taxon>Bacillariophyceae</taxon>
        <taxon>Bacillariophycidae</taxon>
        <taxon>Naviculales</taxon>
        <taxon>Naviculaceae</taxon>
        <taxon>Fistulifera</taxon>
    </lineage>
</organism>
<comment type="caution">
    <text evidence="4">The sequence shown here is derived from an EMBL/GenBank/DDBJ whole genome shotgun (WGS) entry which is preliminary data.</text>
</comment>
<evidence type="ECO:0000313" key="5">
    <source>
        <dbReference type="Proteomes" id="UP000198406"/>
    </source>
</evidence>
<proteinExistence type="predicted"/>
<feature type="signal peptide" evidence="3">
    <location>
        <begin position="1"/>
        <end position="18"/>
    </location>
</feature>
<feature type="chain" id="PRO_5012057509" evidence="3">
    <location>
        <begin position="19"/>
        <end position="295"/>
    </location>
</feature>
<evidence type="ECO:0000256" key="2">
    <source>
        <dbReference type="SAM" id="Phobius"/>
    </source>
</evidence>
<reference evidence="4 5" key="1">
    <citation type="journal article" date="2015" name="Plant Cell">
        <title>Oil accumulation by the oleaginous diatom Fistulifera solaris as revealed by the genome and transcriptome.</title>
        <authorList>
            <person name="Tanaka T."/>
            <person name="Maeda Y."/>
            <person name="Veluchamy A."/>
            <person name="Tanaka M."/>
            <person name="Abida H."/>
            <person name="Marechal E."/>
            <person name="Bowler C."/>
            <person name="Muto M."/>
            <person name="Sunaga Y."/>
            <person name="Tanaka M."/>
            <person name="Yoshino T."/>
            <person name="Taniguchi T."/>
            <person name="Fukuda Y."/>
            <person name="Nemoto M."/>
            <person name="Matsumoto M."/>
            <person name="Wong P.S."/>
            <person name="Aburatani S."/>
            <person name="Fujibuchi W."/>
        </authorList>
    </citation>
    <scope>NUCLEOTIDE SEQUENCE [LARGE SCALE GENOMIC DNA]</scope>
    <source>
        <strain evidence="4 5">JPCC DA0580</strain>
    </source>
</reference>
<evidence type="ECO:0000313" key="4">
    <source>
        <dbReference type="EMBL" id="GAX15058.1"/>
    </source>
</evidence>
<keyword evidence="2" id="KW-1133">Transmembrane helix</keyword>
<protein>
    <submittedName>
        <fullName evidence="4">Uncharacterized protein</fullName>
    </submittedName>
</protein>
<name>A0A1Z5JMP5_FISSO</name>
<evidence type="ECO:0000256" key="1">
    <source>
        <dbReference type="SAM" id="MobiDB-lite"/>
    </source>
</evidence>
<gene>
    <name evidence="4" type="ORF">FisN_12Lh245</name>
</gene>
<feature type="transmembrane region" description="Helical" evidence="2">
    <location>
        <begin position="255"/>
        <end position="275"/>
    </location>
</feature>
<dbReference type="OrthoDB" id="42328at2759"/>
<dbReference type="AlphaFoldDB" id="A0A1Z5JMP5"/>
<keyword evidence="2" id="KW-0812">Transmembrane</keyword>